<protein>
    <submittedName>
        <fullName evidence="3">Zinc finger protein 549-like isoform X2</fullName>
    </submittedName>
</protein>
<evidence type="ECO:0000313" key="3">
    <source>
        <dbReference type="RefSeq" id="XP_070307078.1"/>
    </source>
</evidence>
<name>A0ABM4GUT1_ODOVR</name>
<dbReference type="SUPFAM" id="SSF109640">
    <property type="entry name" value="KRAB domain (Kruppel-associated box)"/>
    <property type="match status" value="1"/>
</dbReference>
<dbReference type="PROSITE" id="PS50805">
    <property type="entry name" value="KRAB"/>
    <property type="match status" value="1"/>
</dbReference>
<feature type="domain" description="KRAB" evidence="1">
    <location>
        <begin position="14"/>
        <end position="92"/>
    </location>
</feature>
<gene>
    <name evidence="3" type="primary">LOC110148568</name>
</gene>
<dbReference type="SMART" id="SM00349">
    <property type="entry name" value="KRAB"/>
    <property type="match status" value="1"/>
</dbReference>
<reference evidence="3" key="2">
    <citation type="submission" date="2025-08" db="UniProtKB">
        <authorList>
            <consortium name="RefSeq"/>
        </authorList>
    </citation>
    <scope>IDENTIFICATION</scope>
    <source>
        <tissue evidence="3">Tongue muscle</tissue>
    </source>
</reference>
<dbReference type="PANTHER" id="PTHR23232">
    <property type="entry name" value="KRAB DOMAIN C2H2 ZINC FINGER"/>
    <property type="match status" value="1"/>
</dbReference>
<reference evidence="2" key="1">
    <citation type="journal article" date="2022" name="J. Hered.">
        <title>A De Novo Chromosome-Level Genome Assembly of the White-Tailed Deer, Odocoileus Virginianus.</title>
        <authorList>
            <person name="London E.W."/>
            <person name="Roca A.L."/>
            <person name="Novakofski J.E."/>
            <person name="Mateus-Pinilla N.E."/>
        </authorList>
    </citation>
    <scope>NUCLEOTIDE SEQUENCE [LARGE SCALE GENOMIC DNA]</scope>
</reference>
<dbReference type="RefSeq" id="XP_070307078.1">
    <property type="nucleotide sequence ID" value="XM_070450977.1"/>
</dbReference>
<dbReference type="InterPro" id="IPR001909">
    <property type="entry name" value="KRAB"/>
</dbReference>
<keyword evidence="2" id="KW-1185">Reference proteome</keyword>
<dbReference type="GeneID" id="110148568"/>
<dbReference type="InterPro" id="IPR036051">
    <property type="entry name" value="KRAB_dom_sf"/>
</dbReference>
<accession>A0ABM4GUT1</accession>
<dbReference type="InterPro" id="IPR050169">
    <property type="entry name" value="Krueppel_C2H2_ZnF"/>
</dbReference>
<dbReference type="Proteomes" id="UP001652640">
    <property type="component" value="Chromosome 20"/>
</dbReference>
<dbReference type="Pfam" id="PF01352">
    <property type="entry name" value="KRAB"/>
    <property type="match status" value="1"/>
</dbReference>
<evidence type="ECO:0000313" key="2">
    <source>
        <dbReference type="Proteomes" id="UP001652640"/>
    </source>
</evidence>
<dbReference type="PANTHER" id="PTHR23232:SF143">
    <property type="entry name" value="KRAB DOMAIN-CONTAINING PROTEIN"/>
    <property type="match status" value="1"/>
</dbReference>
<evidence type="ECO:0000259" key="1">
    <source>
        <dbReference type="PROSITE" id="PS50805"/>
    </source>
</evidence>
<proteinExistence type="predicted"/>
<organism evidence="2 3">
    <name type="scientific">Odocoileus virginianus</name>
    <name type="common">White-tailed deer</name>
    <dbReference type="NCBI Taxonomy" id="9874"/>
    <lineage>
        <taxon>Eukaryota</taxon>
        <taxon>Metazoa</taxon>
        <taxon>Chordata</taxon>
        <taxon>Craniata</taxon>
        <taxon>Vertebrata</taxon>
        <taxon>Euteleostomi</taxon>
        <taxon>Mammalia</taxon>
        <taxon>Eutheria</taxon>
        <taxon>Laurasiatheria</taxon>
        <taxon>Artiodactyla</taxon>
        <taxon>Ruminantia</taxon>
        <taxon>Pecora</taxon>
        <taxon>Cervidae</taxon>
        <taxon>Odocoileinae</taxon>
        <taxon>Odocoileus</taxon>
    </lineage>
</organism>
<dbReference type="CDD" id="cd07765">
    <property type="entry name" value="KRAB_A-box"/>
    <property type="match status" value="1"/>
</dbReference>
<sequence>MATERLKDPSEGSITFEDVAVYFSWEEWVLLDEAQKLLYCNVMLENFALMASLDIDDLQVFGHDLHLGGVGAIGSGKENPVLGGNAGDLRTPGLTGCISLLKPHFFYHHRSFTWDYFSSSLNRKCLKNNFVLSRLILH</sequence>
<dbReference type="Gene3D" id="6.10.140.140">
    <property type="match status" value="1"/>
</dbReference>